<dbReference type="PANTHER" id="PTHR10887:SF530">
    <property type="entry name" value="SUPERFAMILY I DNA HELICASES"/>
    <property type="match status" value="1"/>
</dbReference>
<dbReference type="CDD" id="cd18808">
    <property type="entry name" value="SF1_C_Upf1"/>
    <property type="match status" value="1"/>
</dbReference>
<dbReference type="SUPFAM" id="SSF52540">
    <property type="entry name" value="P-loop containing nucleoside triphosphate hydrolases"/>
    <property type="match status" value="1"/>
</dbReference>
<dbReference type="InterPro" id="IPR027417">
    <property type="entry name" value="P-loop_NTPase"/>
</dbReference>
<evidence type="ECO:0000259" key="4">
    <source>
        <dbReference type="Pfam" id="PF13087"/>
    </source>
</evidence>
<feature type="region of interest" description="Disordered" evidence="1">
    <location>
        <begin position="1743"/>
        <end position="1842"/>
    </location>
</feature>
<dbReference type="EMBL" id="VDCQ01000042">
    <property type="protein sequence ID" value="TNJ63459.1"/>
    <property type="molecule type" value="Genomic_DNA"/>
</dbReference>
<dbReference type="Proteomes" id="UP000307943">
    <property type="component" value="Unassembled WGS sequence"/>
</dbReference>
<evidence type="ECO:0000313" key="7">
    <source>
        <dbReference type="Proteomes" id="UP000307943"/>
    </source>
</evidence>
<dbReference type="InterPro" id="IPR025103">
    <property type="entry name" value="DUF4011"/>
</dbReference>
<dbReference type="FunFam" id="3.40.50.300:FF:002063">
    <property type="entry name" value="DNA helicase related protein"/>
    <property type="match status" value="1"/>
</dbReference>
<dbReference type="Pfam" id="PF11784">
    <property type="entry name" value="DUF3320"/>
    <property type="match status" value="1"/>
</dbReference>
<dbReference type="InterPro" id="IPR021754">
    <property type="entry name" value="DUF3320"/>
</dbReference>
<gene>
    <name evidence="6" type="ORF">FE784_25095</name>
</gene>
<sequence length="2026" mass="223265">MRACLSAGPAFTRAGGVVPLNDRMSCEWIYSETVNYAMQQNHVPIVKRIVLTNRTSEDIRGLTVRLNAEPEFAYEWSNAYDLLPAGQSIDLGAVRLQLSSAYLAGLSERMTGMLKLSVLQGQSPVYEASAPITVLAFDEWSGLAVLPEMAAAFVTPNHPQVSQIVREAADILGKWSGSPSFTAYQSKDPNRAKIQAAAVYAALQNRGVAYSVAPPSFEQIGQRVRLPETVFAHRMGNCLDLSLLYAACLEAVGLHPLLVFVEKHAFVGLWLVEETFPESVQDDMSLLTKRIAPGIHEICVIESTAFVEGSTAGFEEAVSMAAARLADPAKFDCVVDVRRARAGAIRPLPVRVATPQGWEIDSQTPVRPLPETAAPELLDVVGRPADAESIPITRQKLWERRLLDLSLRNALINFRLSKSSVPLMAVQLADLEDALAEREEFQLMAKPGDWQDDGRSPELYQTIGAGHPLAALLKEEFTKKRLRADLSPPELDKRLVHLYRSARVALEENGANTLYLALGLLKWYESPVSEMPRRAPIVLIPVDILKKSSRAGYVIRVRDEEPQANITLLEMLRQDYGIGIGGLDPLPKDANGIDLKQIFGAFRHALMQMTRWDVEETAYLGLFSFGQFVMWNDIRTRSGELAQNDIVASLMDGRLKGLREPEEGADATLDEAHPAALPVPVSADSSQLAAIRAAAEGCSFVLHGPPGTGKSQTITNMIATALANGKRVLFVAEKMAALTVVQTRLAKIGLDPYCLELHSNKSTKKAVLDQLNAALEAPRTMPPEEWKAQADRLSLLRGELNGYVAALHARQPFGFSLYEAIAGYERAGMQSDAVRFEPEAIERLMPETVSVWRDLASQIRAAGEECGSPAGHPWSEARVTAYSQSLKAEVEQALGRYAPTLSDSREALAKAAEYLRLDAQAYTGEACDRLVRLCDFLLRMPDLKPATLESPQPEEDAKRLKKAVEQGRRRDEARRRVCSVFSAEALRFDAALTLSEWTKTELEWFLPKWLGQNRIVKLLKSFVLPGKSIAKQDVKAHLSGMIRWQDEEKKLREAGAFASTLLGGDLWDEDNGRWDDVEAANEWLLELNALLVASFGPEAPAVRRRFAELLRNGRAEFEARSSLLREAAERYRSMKAAEEELFRLLLVDRESLVIAAESEDRFRFMRQKAAVWEASLDALRNWCAWRKVRDEGAAAGLLPLILPYERGELANGQLVPAFERGLYKACANFIMEKDERLGSFSGSLFEEKIGRFAETDRVFEELTRREIAARLAARVPHMTQEAAQSSEAGILQRAVRSGGRSISIRRLFEQIPHLLPRLTPCMLMSPISVAQYLDPTGPKFDLVIFDEASQVPTAQAVGALARGRQAVIVGDPKQLPPTSFFSRMNDESEEEHGVSDDLESILDDCLAIGMPQMHLSWHYRSRHESLIAFSNAQYYDNRLMTFPSPDEPVSCVKWNPVEGVYDRGRTKQNRAEGEAVVAEIARRLRDDRLRRHSIGVVTFSSIQQSLIEDLLDEALKRETDLELLIAELPEPIFVKNLENVQGDERDVILFSIGYGPDAAGKVSLNFGPLNRQGGWRRLNVAVSRARREMHVFSTLQAHQLSASRTSAQGVLGLKAFLDYAEKGKQALPAAEAARGISDNADIHRNVAAELERLGYEADLYVGTSGYRIDLAVKDPGQPGTYRLGILLDGLMYRNAKTARDRDILRDSVLEQLGWRLHRLWMPDWWDNRGAEIRKIRQALERTVQASAPDADDAGIGDSRASGGSGAAGRSGGAAERVSGVETADTAAAIRAASESAAEPAAGGEPAEPAAAPTASGGRSAPDSAGRPDADVPQTGGLPDNAEPYRPCLLDSIAAGTDAFYAPEYTRIICEQIAKVVSEEGPISRGLLAKRVLTAWGISRMGAKLDRHFTELLAKMRLTATTWDGTEFYWPEGNDPEQWATWRIAADEAQRRNAEDLPPEEIANAVRTVLAAQISLPEDDLIKQVVKLLGYVRSGAALDKAARSGIACAITRGFAFADDQGRIVYKA</sequence>
<proteinExistence type="predicted"/>
<protein>
    <submittedName>
        <fullName evidence="6">DUF3320 domain-containing protein</fullName>
    </submittedName>
</protein>
<accession>A0A5C4T5H5</accession>
<evidence type="ECO:0000259" key="3">
    <source>
        <dbReference type="Pfam" id="PF13086"/>
    </source>
</evidence>
<dbReference type="OrthoDB" id="9757917at2"/>
<dbReference type="Pfam" id="PF13195">
    <property type="entry name" value="DUF4011"/>
    <property type="match status" value="1"/>
</dbReference>
<dbReference type="Pfam" id="PF13086">
    <property type="entry name" value="AAA_11"/>
    <property type="match status" value="2"/>
</dbReference>
<evidence type="ECO:0000313" key="6">
    <source>
        <dbReference type="EMBL" id="TNJ63459.1"/>
    </source>
</evidence>
<dbReference type="Gene3D" id="3.40.50.300">
    <property type="entry name" value="P-loop containing nucleotide triphosphate hydrolases"/>
    <property type="match status" value="3"/>
</dbReference>
<feature type="domain" description="Restriction endonuclease type II-like" evidence="5">
    <location>
        <begin position="1644"/>
        <end position="1739"/>
    </location>
</feature>
<dbReference type="InterPro" id="IPR041677">
    <property type="entry name" value="DNA2/NAM7_AAA_11"/>
</dbReference>
<dbReference type="Gene3D" id="3.10.620.30">
    <property type="match status" value="1"/>
</dbReference>
<evidence type="ECO:0000256" key="1">
    <source>
        <dbReference type="SAM" id="MobiDB-lite"/>
    </source>
</evidence>
<evidence type="ECO:0000259" key="5">
    <source>
        <dbReference type="Pfam" id="PF18741"/>
    </source>
</evidence>
<feature type="domain" description="DNA2/NAM7 helicase helicase" evidence="3">
    <location>
        <begin position="684"/>
        <end position="751"/>
    </location>
</feature>
<dbReference type="InterPro" id="IPR047187">
    <property type="entry name" value="SF1_C_Upf1"/>
</dbReference>
<dbReference type="InterPro" id="IPR049468">
    <property type="entry name" value="Restrct_endonuc-II-like_dom"/>
</dbReference>
<dbReference type="PANTHER" id="PTHR10887">
    <property type="entry name" value="DNA2/NAM7 HELICASE FAMILY"/>
    <property type="match status" value="1"/>
</dbReference>
<comment type="caution">
    <text evidence="6">The sequence shown here is derived from an EMBL/GenBank/DDBJ whole genome shotgun (WGS) entry which is preliminary data.</text>
</comment>
<feature type="domain" description="DNA2/NAM7 helicase helicase" evidence="3">
    <location>
        <begin position="1339"/>
        <end position="1379"/>
    </location>
</feature>
<dbReference type="Pfam" id="PF18741">
    <property type="entry name" value="MTES_1575"/>
    <property type="match status" value="1"/>
</dbReference>
<evidence type="ECO:0000259" key="2">
    <source>
        <dbReference type="Pfam" id="PF11784"/>
    </source>
</evidence>
<dbReference type="Gene3D" id="3.40.960.10">
    <property type="entry name" value="VSR Endonuclease"/>
    <property type="match status" value="1"/>
</dbReference>
<organism evidence="6 7">
    <name type="scientific">Paenibacillus hemerocallicola</name>
    <dbReference type="NCBI Taxonomy" id="1172614"/>
    <lineage>
        <taxon>Bacteria</taxon>
        <taxon>Bacillati</taxon>
        <taxon>Bacillota</taxon>
        <taxon>Bacilli</taxon>
        <taxon>Bacillales</taxon>
        <taxon>Paenibacillaceae</taxon>
        <taxon>Paenibacillus</taxon>
    </lineage>
</organism>
<keyword evidence="7" id="KW-1185">Reference proteome</keyword>
<dbReference type="SUPFAM" id="SSF52980">
    <property type="entry name" value="Restriction endonuclease-like"/>
    <property type="match status" value="1"/>
</dbReference>
<dbReference type="InterPro" id="IPR041679">
    <property type="entry name" value="DNA2/NAM7-like_C"/>
</dbReference>
<feature type="compositionally biased region" description="Low complexity" evidence="1">
    <location>
        <begin position="1782"/>
        <end position="1817"/>
    </location>
</feature>
<feature type="domain" description="DUF3320" evidence="2">
    <location>
        <begin position="1857"/>
        <end position="1904"/>
    </location>
</feature>
<dbReference type="InterPro" id="IPR045055">
    <property type="entry name" value="DNA2/NAM7-like"/>
</dbReference>
<reference evidence="6 7" key="1">
    <citation type="submission" date="2019-05" db="EMBL/GenBank/DDBJ databases">
        <title>We sequenced the genome of Paenibacillus hemerocallicola KCTC 33185 for further insight into its adaptation and study the phylogeny of Paenibacillus.</title>
        <authorList>
            <person name="Narsing Rao M.P."/>
        </authorList>
    </citation>
    <scope>NUCLEOTIDE SEQUENCE [LARGE SCALE GENOMIC DNA]</scope>
    <source>
        <strain evidence="6 7">KCTC 33185</strain>
    </source>
</reference>
<feature type="compositionally biased region" description="Gly residues" evidence="1">
    <location>
        <begin position="1762"/>
        <end position="1771"/>
    </location>
</feature>
<name>A0A5C4T5H5_9BACL</name>
<dbReference type="Pfam" id="PF13087">
    <property type="entry name" value="AAA_12"/>
    <property type="match status" value="1"/>
</dbReference>
<feature type="domain" description="DNA2/NAM7 helicase-like C-terminal" evidence="4">
    <location>
        <begin position="1409"/>
        <end position="1592"/>
    </location>
</feature>
<dbReference type="InterPro" id="IPR011335">
    <property type="entry name" value="Restrct_endonuc-II-like"/>
</dbReference>
<dbReference type="GO" id="GO:0004386">
    <property type="term" value="F:helicase activity"/>
    <property type="evidence" value="ECO:0007669"/>
    <property type="project" value="InterPro"/>
</dbReference>